<accession>A0A2H0WZR9</accession>
<comment type="caution">
    <text evidence="2">The sequence shown here is derived from an EMBL/GenBank/DDBJ whole genome shotgun (WGS) entry which is preliminary data.</text>
</comment>
<dbReference type="InterPro" id="IPR016047">
    <property type="entry name" value="M23ase_b-sheet_dom"/>
</dbReference>
<dbReference type="Gene3D" id="2.70.70.10">
    <property type="entry name" value="Glucose Permease (Domain IIA)"/>
    <property type="match status" value="1"/>
</dbReference>
<name>A0A2H0WZR9_9BACT</name>
<dbReference type="PANTHER" id="PTHR21666">
    <property type="entry name" value="PEPTIDASE-RELATED"/>
    <property type="match status" value="1"/>
</dbReference>
<reference evidence="3" key="1">
    <citation type="submission" date="2017-09" db="EMBL/GenBank/DDBJ databases">
        <title>Depth-based differentiation of microbial function through sediment-hosted aquifers and enrichment of novel symbionts in the deep terrestrial subsurface.</title>
        <authorList>
            <person name="Probst A.J."/>
            <person name="Ladd B."/>
            <person name="Jarett J.K."/>
            <person name="Geller-Mcgrath D.E."/>
            <person name="Sieber C.M.K."/>
            <person name="Emerson J.B."/>
            <person name="Anantharaman K."/>
            <person name="Thomas B.C."/>
            <person name="Malmstrom R."/>
            <person name="Stieglmeier M."/>
            <person name="Klingl A."/>
            <person name="Woyke T."/>
            <person name="Ryan C.M."/>
            <person name="Banfield J.F."/>
        </authorList>
    </citation>
    <scope>NUCLEOTIDE SEQUENCE [LARGE SCALE GENOMIC DNA]</scope>
</reference>
<dbReference type="InterPro" id="IPR050570">
    <property type="entry name" value="Cell_wall_metabolism_enzyme"/>
</dbReference>
<dbReference type="SUPFAM" id="SSF51261">
    <property type="entry name" value="Duplicated hybrid motif"/>
    <property type="match status" value="1"/>
</dbReference>
<organism evidence="2 3">
    <name type="scientific">Candidatus Collierbacteria bacterium CG09_land_8_20_14_0_10_46_12</name>
    <dbReference type="NCBI Taxonomy" id="1974533"/>
    <lineage>
        <taxon>Bacteria</taxon>
        <taxon>Candidatus Collieribacteriota</taxon>
    </lineage>
</organism>
<sequence>MKKNWYKTIFFDKKIFARLFGVQIAGLAAVMSLVVYPTHAFDYNMAQTQSENLIPVVVTTNDEYSFPLTMTLGMSQGFGLLHPGVDLRAPIGTQIKSIDMGVVVEVEKMKSGYGHFVRIAHSGIISSLYAHLDRASVIPGQKVEKGEQIGTVGMTGWTTGPHLHFEVHQGNRAVDPLRFI</sequence>
<dbReference type="PANTHER" id="PTHR21666:SF270">
    <property type="entry name" value="MUREIN HYDROLASE ACTIVATOR ENVC"/>
    <property type="match status" value="1"/>
</dbReference>
<gene>
    <name evidence="2" type="ORF">COT54_00880</name>
</gene>
<dbReference type="Proteomes" id="UP000229574">
    <property type="component" value="Unassembled WGS sequence"/>
</dbReference>
<protein>
    <recommendedName>
        <fullName evidence="1">M23ase beta-sheet core domain-containing protein</fullName>
    </recommendedName>
</protein>
<dbReference type="AlphaFoldDB" id="A0A2H0WZR9"/>
<dbReference type="EMBL" id="PEYY01000036">
    <property type="protein sequence ID" value="PIS18144.1"/>
    <property type="molecule type" value="Genomic_DNA"/>
</dbReference>
<evidence type="ECO:0000313" key="2">
    <source>
        <dbReference type="EMBL" id="PIS18144.1"/>
    </source>
</evidence>
<dbReference type="GO" id="GO:0004222">
    <property type="term" value="F:metalloendopeptidase activity"/>
    <property type="evidence" value="ECO:0007669"/>
    <property type="project" value="TreeGrafter"/>
</dbReference>
<dbReference type="InterPro" id="IPR011055">
    <property type="entry name" value="Dup_hybrid_motif"/>
</dbReference>
<evidence type="ECO:0000313" key="3">
    <source>
        <dbReference type="Proteomes" id="UP000229574"/>
    </source>
</evidence>
<feature type="domain" description="M23ase beta-sheet core" evidence="1">
    <location>
        <begin position="82"/>
        <end position="176"/>
    </location>
</feature>
<proteinExistence type="predicted"/>
<evidence type="ECO:0000259" key="1">
    <source>
        <dbReference type="Pfam" id="PF01551"/>
    </source>
</evidence>
<dbReference type="CDD" id="cd12797">
    <property type="entry name" value="M23_peptidase"/>
    <property type="match status" value="1"/>
</dbReference>
<dbReference type="Pfam" id="PF01551">
    <property type="entry name" value="Peptidase_M23"/>
    <property type="match status" value="1"/>
</dbReference>